<feature type="region of interest" description="Disordered" evidence="1">
    <location>
        <begin position="1"/>
        <end position="52"/>
    </location>
</feature>
<name>A0A3L6N9Q8_FUSOX</name>
<reference evidence="3 4" key="1">
    <citation type="journal article" date="2018" name="Sci. Rep.">
        <title>Characterisation of pathogen-specific regions and novel effector candidates in Fusarium oxysporum f. sp. cepae.</title>
        <authorList>
            <person name="Armitage A.D."/>
            <person name="Taylor A."/>
            <person name="Sobczyk M.K."/>
            <person name="Baxter L."/>
            <person name="Greenfield B.P."/>
            <person name="Bates H.J."/>
            <person name="Wilson F."/>
            <person name="Jackson A.C."/>
            <person name="Ott S."/>
            <person name="Harrison R.J."/>
            <person name="Clarkson J.P."/>
        </authorList>
    </citation>
    <scope>NUCLEOTIDE SEQUENCE [LARGE SCALE GENOMIC DNA]</scope>
    <source>
        <strain evidence="3 4">FoC_Fus2</strain>
    </source>
</reference>
<proteinExistence type="predicted"/>
<feature type="transmembrane region" description="Helical" evidence="2">
    <location>
        <begin position="326"/>
        <end position="348"/>
    </location>
</feature>
<keyword evidence="2" id="KW-1133">Transmembrane helix</keyword>
<dbReference type="Proteomes" id="UP000270866">
    <property type="component" value="Chromosome 9"/>
</dbReference>
<feature type="region of interest" description="Disordered" evidence="1">
    <location>
        <begin position="95"/>
        <end position="128"/>
    </location>
</feature>
<keyword evidence="2" id="KW-0472">Membrane</keyword>
<feature type="compositionally biased region" description="Polar residues" evidence="1">
    <location>
        <begin position="26"/>
        <end position="36"/>
    </location>
</feature>
<sequence length="436" mass="48107">MRSRQSSNYGTEIETEPFPPIEDASPRTNNTASSSRAENRPAASSSLSGRLRRVSASFEVSNPPEGFMAATGTICSSIFTRQAVPPTSSNLPVLMQQSPDAGGPSRQSTFPAINDEVPPEEKDRPSAALASRALTGEPATAAPFANGYHFPPKHSAWQSTMSGCIAFWNYFLTPLGFCVTIYGLNVVAWGGMLFLLLCNASPAMCHPSCNDINSPRRKWIEWDSQILNALFCVTGFGLAPWRFRDLWFLYQYQVQGKEIFLRRLGGIHRGWFRLPGSAELHPKIGPENVSSSPHLVSSIACPYPKDKIPDAPLTGQRAPATPIWKLGAVIWLMVWNTFFQCCLAGFMWGMNRYNRPSWATGLFVGLGCMVAAVGGIVIFIEGKKVKGIEGVPISDKDIQQLQEDREKGIWHYNNIKDKDLTEDVKKKKVAKKSGLF</sequence>
<feature type="compositionally biased region" description="Polar residues" evidence="1">
    <location>
        <begin position="95"/>
        <end position="111"/>
    </location>
</feature>
<feature type="compositionally biased region" description="Low complexity" evidence="1">
    <location>
        <begin position="42"/>
        <end position="52"/>
    </location>
</feature>
<gene>
    <name evidence="3" type="ORF">BFJ65_g11007</name>
</gene>
<feature type="transmembrane region" description="Helical" evidence="2">
    <location>
        <begin position="226"/>
        <end position="243"/>
    </location>
</feature>
<feature type="transmembrane region" description="Helical" evidence="2">
    <location>
        <begin position="167"/>
        <end position="197"/>
    </location>
</feature>
<evidence type="ECO:0000256" key="2">
    <source>
        <dbReference type="SAM" id="Phobius"/>
    </source>
</evidence>
<comment type="caution">
    <text evidence="3">The sequence shown here is derived from an EMBL/GenBank/DDBJ whole genome shotgun (WGS) entry which is preliminary data.</text>
</comment>
<accession>A0A3L6N9Q8</accession>
<dbReference type="AlphaFoldDB" id="A0A3L6N9Q8"/>
<feature type="compositionally biased region" description="Polar residues" evidence="1">
    <location>
        <begin position="1"/>
        <end position="10"/>
    </location>
</feature>
<evidence type="ECO:0000313" key="4">
    <source>
        <dbReference type="Proteomes" id="UP000270866"/>
    </source>
</evidence>
<feature type="transmembrane region" description="Helical" evidence="2">
    <location>
        <begin position="360"/>
        <end position="380"/>
    </location>
</feature>
<dbReference type="Pfam" id="PF11204">
    <property type="entry name" value="DUF2985"/>
    <property type="match status" value="1"/>
</dbReference>
<dbReference type="EMBL" id="MRCU01000007">
    <property type="protein sequence ID" value="RKK14442.1"/>
    <property type="molecule type" value="Genomic_DNA"/>
</dbReference>
<evidence type="ECO:0000256" key="1">
    <source>
        <dbReference type="SAM" id="MobiDB-lite"/>
    </source>
</evidence>
<dbReference type="PANTHER" id="PTHR35872:SF1">
    <property type="entry name" value="ALPHA-L-RHAMNOSIDASE C"/>
    <property type="match status" value="1"/>
</dbReference>
<dbReference type="InterPro" id="IPR021369">
    <property type="entry name" value="DUF2985"/>
</dbReference>
<organism evidence="3 4">
    <name type="scientific">Fusarium oxysporum f. sp. cepae</name>
    <dbReference type="NCBI Taxonomy" id="396571"/>
    <lineage>
        <taxon>Eukaryota</taxon>
        <taxon>Fungi</taxon>
        <taxon>Dikarya</taxon>
        <taxon>Ascomycota</taxon>
        <taxon>Pezizomycotina</taxon>
        <taxon>Sordariomycetes</taxon>
        <taxon>Hypocreomycetidae</taxon>
        <taxon>Hypocreales</taxon>
        <taxon>Nectriaceae</taxon>
        <taxon>Fusarium</taxon>
        <taxon>Fusarium oxysporum species complex</taxon>
    </lineage>
</organism>
<evidence type="ECO:0000313" key="3">
    <source>
        <dbReference type="EMBL" id="RKK14442.1"/>
    </source>
</evidence>
<dbReference type="PANTHER" id="PTHR35872">
    <property type="entry name" value="INTEGRAL MEMBRANE PROTEIN (AFU_ORTHOLOGUE AFUA_5G07110)"/>
    <property type="match status" value="1"/>
</dbReference>
<keyword evidence="2" id="KW-0812">Transmembrane</keyword>
<protein>
    <submittedName>
        <fullName evidence="3">Uncharacterized protein</fullName>
    </submittedName>
</protein>